<dbReference type="PANTHER" id="PTHR47619">
    <property type="entry name" value="METALLO-HYDROLASE YYCJ-RELATED"/>
    <property type="match status" value="1"/>
</dbReference>
<dbReference type="Proteomes" id="UP000263486">
    <property type="component" value="Unassembled WGS sequence"/>
</dbReference>
<sequence length="258" mass="29406">MKVSILGSGSSGNSIFVEVDKVKILIDAGFSGKKIKEKLEVIGEDINDIQALLITHEHGDHVLGAGIISRKYKLPIYITKESYNACQHKLGKIEPSNLNFIDGKFYLDNISITPFDVMHDAERTIGFSVEYMEKKLTLATDIGHITNIVREQFKGSQIAIIECNYDYNMLMNCDYPWDLKSRVKGRNGHLCNEDTAKFLTELYHEDLEKVYLVHVSNDSNCYDLAYNTVEFELIKNDINIDLEIVRQNTVTPIYKSKK</sequence>
<dbReference type="Gene3D" id="3.60.15.10">
    <property type="entry name" value="Ribonuclease Z/Hydroxyacylglutathione hydrolase-like"/>
    <property type="match status" value="1"/>
</dbReference>
<protein>
    <submittedName>
        <fullName evidence="2">MBL fold metallo-hydrolase</fullName>
    </submittedName>
</protein>
<accession>A0ABX9KKR1</accession>
<dbReference type="Pfam" id="PF12706">
    <property type="entry name" value="Lactamase_B_2"/>
    <property type="match status" value="1"/>
</dbReference>
<dbReference type="PANTHER" id="PTHR47619:SF1">
    <property type="entry name" value="EXODEOXYRIBONUCLEASE WALJ"/>
    <property type="match status" value="1"/>
</dbReference>
<feature type="domain" description="Metallo-beta-lactamase" evidence="1">
    <location>
        <begin position="11"/>
        <end position="214"/>
    </location>
</feature>
<evidence type="ECO:0000259" key="1">
    <source>
        <dbReference type="SMART" id="SM00849"/>
    </source>
</evidence>
<dbReference type="RefSeq" id="WP_114640859.1">
    <property type="nucleotide sequence ID" value="NZ_JAACIO010000001.1"/>
</dbReference>
<name>A0ABX9KKR1_9FUSO</name>
<dbReference type="InterPro" id="IPR036866">
    <property type="entry name" value="RibonucZ/Hydroxyglut_hydro"/>
</dbReference>
<dbReference type="InterPro" id="IPR001279">
    <property type="entry name" value="Metallo-B-lactamas"/>
</dbReference>
<dbReference type="SMART" id="SM00849">
    <property type="entry name" value="Lactamase_B"/>
    <property type="match status" value="1"/>
</dbReference>
<dbReference type="InterPro" id="IPR052533">
    <property type="entry name" value="WalJ/YycJ-like"/>
</dbReference>
<evidence type="ECO:0000313" key="2">
    <source>
        <dbReference type="EMBL" id="REI43139.1"/>
    </source>
</evidence>
<dbReference type="SUPFAM" id="SSF56281">
    <property type="entry name" value="Metallo-hydrolase/oxidoreductase"/>
    <property type="match status" value="1"/>
</dbReference>
<proteinExistence type="predicted"/>
<evidence type="ECO:0000313" key="3">
    <source>
        <dbReference type="Proteomes" id="UP000263486"/>
    </source>
</evidence>
<keyword evidence="3" id="KW-1185">Reference proteome</keyword>
<reference evidence="2 3" key="1">
    <citation type="submission" date="2018-08" db="EMBL/GenBank/DDBJ databases">
        <title>Draft genome sequence of Psychrilyobacter sp. strain SD5 isolated from Black Sea water.</title>
        <authorList>
            <person name="Yadav S."/>
            <person name="Villanueva L."/>
            <person name="Damste J.S.S."/>
        </authorList>
    </citation>
    <scope>NUCLEOTIDE SEQUENCE [LARGE SCALE GENOMIC DNA]</scope>
    <source>
        <strain evidence="2 3">SD5</strain>
    </source>
</reference>
<organism evidence="2 3">
    <name type="scientific">Psychrilyobacter piezotolerans</name>
    <dbReference type="NCBI Taxonomy" id="2293438"/>
    <lineage>
        <taxon>Bacteria</taxon>
        <taxon>Fusobacteriati</taxon>
        <taxon>Fusobacteriota</taxon>
        <taxon>Fusobacteriia</taxon>
        <taxon>Fusobacteriales</taxon>
        <taxon>Fusobacteriaceae</taxon>
        <taxon>Psychrilyobacter</taxon>
    </lineage>
</organism>
<gene>
    <name evidence="2" type="ORF">DYH56_00360</name>
</gene>
<comment type="caution">
    <text evidence="2">The sequence shown here is derived from an EMBL/GenBank/DDBJ whole genome shotgun (WGS) entry which is preliminary data.</text>
</comment>
<dbReference type="EMBL" id="QUAJ01000001">
    <property type="protein sequence ID" value="REI43139.1"/>
    <property type="molecule type" value="Genomic_DNA"/>
</dbReference>